<protein>
    <recommendedName>
        <fullName evidence="4">Asparagine synthetase B</fullName>
    </recommendedName>
</protein>
<dbReference type="STRING" id="354355.SAMN05660816_00521"/>
<evidence type="ECO:0000313" key="3">
    <source>
        <dbReference type="Proteomes" id="UP000192610"/>
    </source>
</evidence>
<name>A0A1V9EWZ8_9BACT</name>
<keyword evidence="3" id="KW-1185">Reference proteome</keyword>
<feature type="signal peptide" evidence="1">
    <location>
        <begin position="1"/>
        <end position="22"/>
    </location>
</feature>
<dbReference type="RefSeq" id="WP_081198992.1">
    <property type="nucleotide sequence ID" value="NZ_FOCZ01000001.1"/>
</dbReference>
<organism evidence="2 3">
    <name type="scientific">Niastella yeongjuensis</name>
    <dbReference type="NCBI Taxonomy" id="354355"/>
    <lineage>
        <taxon>Bacteria</taxon>
        <taxon>Pseudomonadati</taxon>
        <taxon>Bacteroidota</taxon>
        <taxon>Chitinophagia</taxon>
        <taxon>Chitinophagales</taxon>
        <taxon>Chitinophagaceae</taxon>
        <taxon>Niastella</taxon>
    </lineage>
</organism>
<comment type="caution">
    <text evidence="2">The sequence shown here is derived from an EMBL/GenBank/DDBJ whole genome shotgun (WGS) entry which is preliminary data.</text>
</comment>
<proteinExistence type="predicted"/>
<evidence type="ECO:0000256" key="1">
    <source>
        <dbReference type="SAM" id="SignalP"/>
    </source>
</evidence>
<dbReference type="EMBL" id="LVXG01000012">
    <property type="protein sequence ID" value="OQP50658.1"/>
    <property type="molecule type" value="Genomic_DNA"/>
</dbReference>
<dbReference type="Pfam" id="PF11138">
    <property type="entry name" value="DUF2911"/>
    <property type="match status" value="1"/>
</dbReference>
<evidence type="ECO:0000313" key="2">
    <source>
        <dbReference type="EMBL" id="OQP50658.1"/>
    </source>
</evidence>
<dbReference type="OrthoDB" id="9808374at2"/>
<gene>
    <name evidence="2" type="ORF">A4H97_02115</name>
</gene>
<keyword evidence="1" id="KW-0732">Signal</keyword>
<sequence>MYQTRHLIKLCCLLWIVALAIGCDGPTTSGNNSVTINPNASPNQPIEKDMQPGLDKSPMDMCYYPVEYPKLKMTGSLKEPPVARVIYSRPQRNNRTIFGDLIKYGSVWRLGANEATEIEFFKDVTITDKKVLKGRYVIYCIPQENNWTLILNTDLYTWGLKIDSSKDEYKFTIPVSKTRFPYELFTMEFEKAGKGMQLNMEWDSIKASLPITW</sequence>
<feature type="chain" id="PRO_5010744355" description="Asparagine synthetase B" evidence="1">
    <location>
        <begin position="23"/>
        <end position="213"/>
    </location>
</feature>
<dbReference type="InterPro" id="IPR021314">
    <property type="entry name" value="DUF2911"/>
</dbReference>
<dbReference type="PROSITE" id="PS51257">
    <property type="entry name" value="PROKAR_LIPOPROTEIN"/>
    <property type="match status" value="1"/>
</dbReference>
<reference evidence="3" key="1">
    <citation type="submission" date="2016-04" db="EMBL/GenBank/DDBJ databases">
        <authorList>
            <person name="Chen L."/>
            <person name="Zhuang W."/>
            <person name="Wang G."/>
        </authorList>
    </citation>
    <scope>NUCLEOTIDE SEQUENCE [LARGE SCALE GENOMIC DNA]</scope>
    <source>
        <strain evidence="3">17621</strain>
    </source>
</reference>
<evidence type="ECO:0008006" key="4">
    <source>
        <dbReference type="Google" id="ProtNLM"/>
    </source>
</evidence>
<dbReference type="Proteomes" id="UP000192610">
    <property type="component" value="Unassembled WGS sequence"/>
</dbReference>
<dbReference type="AlphaFoldDB" id="A0A1V9EWZ8"/>
<accession>A0A1V9EWZ8</accession>